<dbReference type="EMBL" id="CAADJE010000028">
    <property type="protein sequence ID" value="VFS84738.1"/>
    <property type="molecule type" value="Genomic_DNA"/>
</dbReference>
<evidence type="ECO:0000313" key="1">
    <source>
        <dbReference type="EMBL" id="VFS84738.1"/>
    </source>
</evidence>
<organism evidence="1 2">
    <name type="scientific">Raoultella planticola</name>
    <name type="common">Klebsiella planticola</name>
    <dbReference type="NCBI Taxonomy" id="575"/>
    <lineage>
        <taxon>Bacteria</taxon>
        <taxon>Pseudomonadati</taxon>
        <taxon>Pseudomonadota</taxon>
        <taxon>Gammaproteobacteria</taxon>
        <taxon>Enterobacterales</taxon>
        <taxon>Enterobacteriaceae</taxon>
        <taxon>Klebsiella/Raoultella group</taxon>
        <taxon>Raoultella</taxon>
    </lineage>
</organism>
<protein>
    <submittedName>
        <fullName evidence="1">p-hydroxybenzoic acid efflux subunit AaeA</fullName>
    </submittedName>
</protein>
<gene>
    <name evidence="1" type="ORF">NCTC12998_05942</name>
</gene>
<name>A0A485CJG2_RAOPL</name>
<reference evidence="1 2" key="1">
    <citation type="submission" date="2019-03" db="EMBL/GenBank/DDBJ databases">
        <authorList>
            <consortium name="Pathogen Informatics"/>
        </authorList>
    </citation>
    <scope>NUCLEOTIDE SEQUENCE [LARGE SCALE GENOMIC DNA]</scope>
    <source>
        <strain evidence="1 2">NCTC12998</strain>
    </source>
</reference>
<sequence>MASGTTATVVITGKEDRDTTQVNFFQKLAMRLREFG</sequence>
<evidence type="ECO:0000313" key="2">
    <source>
        <dbReference type="Proteomes" id="UP000345637"/>
    </source>
</evidence>
<accession>A0A485CJG2</accession>
<proteinExistence type="predicted"/>
<dbReference type="Proteomes" id="UP000345637">
    <property type="component" value="Unassembled WGS sequence"/>
</dbReference>
<dbReference type="AlphaFoldDB" id="A0A485CJG2"/>